<evidence type="ECO:0000313" key="5">
    <source>
        <dbReference type="Proteomes" id="UP000239757"/>
    </source>
</evidence>
<dbReference type="GO" id="GO:0008270">
    <property type="term" value="F:zinc ion binding"/>
    <property type="evidence" value="ECO:0007669"/>
    <property type="project" value="UniProtKB-KW"/>
</dbReference>
<evidence type="ECO:0000313" key="4">
    <source>
        <dbReference type="EMBL" id="PPS06516.1"/>
    </source>
</evidence>
<feature type="region of interest" description="Disordered" evidence="2">
    <location>
        <begin position="455"/>
        <end position="483"/>
    </location>
</feature>
<feature type="compositionally biased region" description="Basic and acidic residues" evidence="2">
    <location>
        <begin position="328"/>
        <end position="354"/>
    </location>
</feature>
<evidence type="ECO:0000256" key="1">
    <source>
        <dbReference type="PROSITE-ProRule" id="PRU00723"/>
    </source>
</evidence>
<feature type="region of interest" description="Disordered" evidence="2">
    <location>
        <begin position="296"/>
        <end position="361"/>
    </location>
</feature>
<dbReference type="SUPFAM" id="SSF48452">
    <property type="entry name" value="TPR-like"/>
    <property type="match status" value="1"/>
</dbReference>
<keyword evidence="1" id="KW-0863">Zinc-finger</keyword>
<sequence length="1620" mass="180099">MDDELKTKAMASNSTNVNPSKDIEASKTKEEGELPDSFDDENLDCSTAQSSGTIAPPLGPNSVPSAVKLIPPNLAGNAIAGNNIAGAVDVLSQQAIPPMSQKNVEKNQFPVKSTNRSWYAPSGGSNNLVIRFSDDDSGSDSEECSRQKPVENKSNSIRDGTQRPLTSSAPKLNKLGQTSTNTARAIPKKPLSRTFISSMTKINGGANPRVAVSSVDQGSQIRSFNPRNKSLACHDLFSEQGVVSNNSKLQDLRQQIALRESELKLKAAQQHKEIVLTSTMNLDNSGGRKWIATSAYGSVDPKEPDKKRLKLGDSNFAQSNSGAQPECQKTKNLETKSLQSKDKVDHSKKVDPVSKTKSGIKWKKKDDKLVDVSLEDASKVVKDGVDMHKNLHQSKRTSREVDPSVLANQTVALTNTSASVMQNNLRYVELNHPTKVGLSNPRSSSPSKAVRELNLSKGNDYREVTSGDKTLDPHLSKRSQTSQDTASLWNSLGNVNIPGHSNVDVDIHSLVEIEEKLDKELEEAQKHRCLCEIEERNALKAYRKAQRALIEANARCTDLYRQRELCSAHFRSLLVDDPCLLWSSRQHEHTRMGLDASDNVPENMDLVPISTHRFLPACDSLNQPGEQDASTSEPFPHNSNNAANGVRSLCSPIISADEDEGTSLMDHDSDSLLLEATLRSELFARLGMRTSKNIDSCFNEPSMERGAENDVESEKTQISNGSVTLSEAEKKHQFDVSGPEKPNEVMPEALVLQEKNNIPKFYASANPKDNGISVGCQFSATSIIFAPSSILRSAMGHLKAMAPVTRQRVNHVYSEEVAYVNIDEMEQSGQIANSLEAICDLSRKGMGSYTCNIAIDPSWPLCMYELRGKCNNDECPFQHVKELSKRNTYMNGNDDSDSADSQLVLASCQQRSNGPTKPKKLSQSQASDAKAQSLEMALLVLNQEVNKVEGMKKALSLLSRSLEADPASETLWMVYLLICYSRRLFVGKDDMFSFAKDLPTDEPFFHGDDGRIEVRGSWNRQSSYFQSRNGIAVRNNEGSYELWLMYINSRKQVDDRLGAYDAALSALCRGSSSPGKDVLHMSACILDLFLQMMDCLCMSGNVEKAIQKIYRLLPATTNSEGPCSMFTDILACLTITDKCVLWVSCIYLVIYRKLPDAVVQRLEREKELLPVKWPSFDLGNNEKKRAMQLLEMVVSCVDSYINTESFKSESDLRSAQLFALNHMKCLVALNSTDCCQSMFEKYRKVYPSCLELVLISARVPKYDSENLSFLGFQEALNNWPKGSPGIHCTWNQYAEYAQQNGKADLAKELITCWYNSVWKVEYPETENLEPIDGGNSFVSWGANSMSNSSVVVPNANETDTMFGYLNLFLYNFLQNNNVDARSAIDQALRAATPMGFNHCVKEHALFLLNDESRKGDVPISWQINTLNMYLDTARSFQVSEPLSRHFITEIEKPRVQQLVRNILSPVSSDSSLVNLVLEVWHGPSLLPQNLTQPKDLVNFVEAILALVPSNYELMFSVCKVLSQGDCFRDVSPSLMFWASSTLVDAFFHAVPIAPEFVWVKAANIMDNVPGIETILTRFYRKALAVYPFSLTLWQSYHALTDKTDDRNVMEEARERGIVLD</sequence>
<feature type="compositionally biased region" description="Polar residues" evidence="2">
    <location>
        <begin position="152"/>
        <end position="183"/>
    </location>
</feature>
<dbReference type="Pfam" id="PF10650">
    <property type="entry name" value="zf-C3H1"/>
    <property type="match status" value="1"/>
</dbReference>
<gene>
    <name evidence="4" type="ORF">GOBAR_AA14137</name>
</gene>
<feature type="compositionally biased region" description="Polar residues" evidence="2">
    <location>
        <begin position="115"/>
        <end position="128"/>
    </location>
</feature>
<organism evidence="4 5">
    <name type="scientific">Gossypium barbadense</name>
    <name type="common">Sea Island cotton</name>
    <name type="synonym">Hibiscus barbadensis</name>
    <dbReference type="NCBI Taxonomy" id="3634"/>
    <lineage>
        <taxon>Eukaryota</taxon>
        <taxon>Viridiplantae</taxon>
        <taxon>Streptophyta</taxon>
        <taxon>Embryophyta</taxon>
        <taxon>Tracheophyta</taxon>
        <taxon>Spermatophyta</taxon>
        <taxon>Magnoliopsida</taxon>
        <taxon>eudicotyledons</taxon>
        <taxon>Gunneridae</taxon>
        <taxon>Pentapetalae</taxon>
        <taxon>rosids</taxon>
        <taxon>malvids</taxon>
        <taxon>Malvales</taxon>
        <taxon>Malvaceae</taxon>
        <taxon>Malvoideae</taxon>
        <taxon>Gossypium</taxon>
    </lineage>
</organism>
<name>A0A2P5XTA9_GOSBA</name>
<feature type="compositionally biased region" description="Acidic residues" evidence="2">
    <location>
        <begin position="33"/>
        <end position="43"/>
    </location>
</feature>
<dbReference type="Proteomes" id="UP000239757">
    <property type="component" value="Unassembled WGS sequence"/>
</dbReference>
<dbReference type="InterPro" id="IPR039278">
    <property type="entry name" value="Red1"/>
</dbReference>
<keyword evidence="1" id="KW-0862">Zinc</keyword>
<dbReference type="InterPro" id="IPR000571">
    <property type="entry name" value="Znf_CCCH"/>
</dbReference>
<dbReference type="GO" id="GO:0000178">
    <property type="term" value="C:exosome (RNase complex)"/>
    <property type="evidence" value="ECO:0007669"/>
    <property type="project" value="TreeGrafter"/>
</dbReference>
<keyword evidence="1" id="KW-0479">Metal-binding</keyword>
<evidence type="ECO:0000259" key="3">
    <source>
        <dbReference type="PROSITE" id="PS50103"/>
    </source>
</evidence>
<reference evidence="4 5" key="1">
    <citation type="submission" date="2015-01" db="EMBL/GenBank/DDBJ databases">
        <title>Genome of allotetraploid Gossypium barbadense reveals genomic plasticity and fiber elongation in cotton evolution.</title>
        <authorList>
            <person name="Chen X."/>
            <person name="Liu X."/>
            <person name="Zhao B."/>
            <person name="Zheng H."/>
            <person name="Hu Y."/>
            <person name="Lu G."/>
            <person name="Yang C."/>
            <person name="Chen J."/>
            <person name="Shan C."/>
            <person name="Zhang L."/>
            <person name="Zhou Y."/>
            <person name="Wang L."/>
            <person name="Guo W."/>
            <person name="Bai Y."/>
            <person name="Ruan J."/>
            <person name="Shangguan X."/>
            <person name="Mao Y."/>
            <person name="Jiang J."/>
            <person name="Zhu Y."/>
            <person name="Lei J."/>
            <person name="Kang H."/>
            <person name="Chen S."/>
            <person name="He X."/>
            <person name="Wang R."/>
            <person name="Wang Y."/>
            <person name="Chen J."/>
            <person name="Wang L."/>
            <person name="Yu S."/>
            <person name="Wang B."/>
            <person name="Wei J."/>
            <person name="Song S."/>
            <person name="Lu X."/>
            <person name="Gao Z."/>
            <person name="Gu W."/>
            <person name="Deng X."/>
            <person name="Ma D."/>
            <person name="Wang S."/>
            <person name="Liang W."/>
            <person name="Fang L."/>
            <person name="Cai C."/>
            <person name="Zhu X."/>
            <person name="Zhou B."/>
            <person name="Zhang Y."/>
            <person name="Chen Z."/>
            <person name="Xu S."/>
            <person name="Zhu R."/>
            <person name="Wang S."/>
            <person name="Zhang T."/>
            <person name="Zhao G."/>
        </authorList>
    </citation>
    <scope>NUCLEOTIDE SEQUENCE [LARGE SCALE GENOMIC DNA]</scope>
    <source>
        <strain evidence="5">cv. Xinhai21</strain>
        <tissue evidence="4">Leaf</tissue>
    </source>
</reference>
<feature type="region of interest" description="Disordered" evidence="2">
    <location>
        <begin position="1"/>
        <end position="63"/>
    </location>
</feature>
<dbReference type="InterPro" id="IPR019607">
    <property type="entry name" value="Putative_zinc-finger_domain"/>
</dbReference>
<feature type="compositionally biased region" description="Polar residues" evidence="2">
    <location>
        <begin position="10"/>
        <end position="19"/>
    </location>
</feature>
<evidence type="ECO:0000256" key="2">
    <source>
        <dbReference type="SAM" id="MobiDB-lite"/>
    </source>
</evidence>
<feature type="compositionally biased region" description="Polar residues" evidence="2">
    <location>
        <begin position="44"/>
        <end position="53"/>
    </location>
</feature>
<protein>
    <recommendedName>
        <fullName evidence="3">C3H1-type domain-containing protein</fullName>
    </recommendedName>
</protein>
<feature type="domain" description="C3H1-type" evidence="3">
    <location>
        <begin position="856"/>
        <end position="882"/>
    </location>
</feature>
<feature type="zinc finger region" description="C3H1-type" evidence="1">
    <location>
        <begin position="856"/>
        <end position="882"/>
    </location>
</feature>
<dbReference type="PANTHER" id="PTHR21563:SF3">
    <property type="entry name" value="ZINC FINGER C3H1 DOMAIN-CONTAINING PROTEIN"/>
    <property type="match status" value="1"/>
</dbReference>
<dbReference type="PANTHER" id="PTHR21563">
    <property type="entry name" value="ZINC FINGER C3H1 DOMAIN-CONTAINING PROTEIN"/>
    <property type="match status" value="1"/>
</dbReference>
<dbReference type="GO" id="GO:0005634">
    <property type="term" value="C:nucleus"/>
    <property type="evidence" value="ECO:0007669"/>
    <property type="project" value="TreeGrafter"/>
</dbReference>
<dbReference type="OrthoDB" id="1922977at2759"/>
<dbReference type="PROSITE" id="PS50103">
    <property type="entry name" value="ZF_C3H1"/>
    <property type="match status" value="1"/>
</dbReference>
<feature type="compositionally biased region" description="Basic and acidic residues" evidence="2">
    <location>
        <begin position="459"/>
        <end position="475"/>
    </location>
</feature>
<proteinExistence type="predicted"/>
<dbReference type="EMBL" id="KZ664272">
    <property type="protein sequence ID" value="PPS06516.1"/>
    <property type="molecule type" value="Genomic_DNA"/>
</dbReference>
<dbReference type="InterPro" id="IPR011990">
    <property type="entry name" value="TPR-like_helical_dom_sf"/>
</dbReference>
<feature type="region of interest" description="Disordered" evidence="2">
    <location>
        <begin position="115"/>
        <end position="192"/>
    </location>
</feature>
<accession>A0A2P5XTA9</accession>
<feature type="compositionally biased region" description="Basic and acidic residues" evidence="2">
    <location>
        <begin position="21"/>
        <end position="32"/>
    </location>
</feature>
<feature type="region of interest" description="Disordered" evidence="2">
    <location>
        <begin position="620"/>
        <end position="642"/>
    </location>
</feature>